<evidence type="ECO:0000256" key="3">
    <source>
        <dbReference type="ARBA" id="ARBA00023175"/>
    </source>
</evidence>
<evidence type="ECO:0000256" key="2">
    <source>
        <dbReference type="ARBA" id="ARBA00023054"/>
    </source>
</evidence>
<reference evidence="7 8" key="2">
    <citation type="journal article" date="2019" name="G3 (Bethesda)">
        <title>Hybrid Assembly of the Genome of the Entomopathogenic Nematode Steinernema carpocapsae Identifies the X-Chromosome.</title>
        <authorList>
            <person name="Serra L."/>
            <person name="Macchietto M."/>
            <person name="Macias-Munoz A."/>
            <person name="McGill C.J."/>
            <person name="Rodriguez I.M."/>
            <person name="Rodriguez B."/>
            <person name="Murad R."/>
            <person name="Mortazavi A."/>
        </authorList>
    </citation>
    <scope>NUCLEOTIDE SEQUENCE [LARGE SCALE GENOMIC DNA]</scope>
    <source>
        <strain evidence="7 8">ALL</strain>
    </source>
</reference>
<keyword evidence="3" id="KW-0505">Motor protein</keyword>
<dbReference type="AlphaFoldDB" id="A0A4U5LTA9"/>
<keyword evidence="1" id="KW-0243">Dynein</keyword>
<dbReference type="InterPro" id="IPR019347">
    <property type="entry name" value="Axonemal_dynein_light_chain"/>
</dbReference>
<evidence type="ECO:0000313" key="8">
    <source>
        <dbReference type="Proteomes" id="UP000298663"/>
    </source>
</evidence>
<dbReference type="PANTHER" id="PTHR13183:SF0">
    <property type="entry name" value="AXONEMAL DYNEIN LIGHT INTERMEDIATE POLYPEPTIDE 1"/>
    <property type="match status" value="1"/>
</dbReference>
<reference evidence="7 8" key="1">
    <citation type="journal article" date="2015" name="Genome Biol.">
        <title>Comparative genomics of Steinernema reveals deeply conserved gene regulatory networks.</title>
        <authorList>
            <person name="Dillman A.R."/>
            <person name="Macchietto M."/>
            <person name="Porter C.F."/>
            <person name="Rogers A."/>
            <person name="Williams B."/>
            <person name="Antoshechkin I."/>
            <person name="Lee M.M."/>
            <person name="Goodwin Z."/>
            <person name="Lu X."/>
            <person name="Lewis E.E."/>
            <person name="Goodrich-Blair H."/>
            <person name="Stock S.P."/>
            <person name="Adams B.J."/>
            <person name="Sternberg P.W."/>
            <person name="Mortazavi A."/>
        </authorList>
    </citation>
    <scope>NUCLEOTIDE SEQUENCE [LARGE SCALE GENOMIC DNA]</scope>
    <source>
        <strain evidence="7 8">ALL</strain>
    </source>
</reference>
<evidence type="ECO:0000256" key="5">
    <source>
        <dbReference type="SAM" id="Coils"/>
    </source>
</evidence>
<dbReference type="Proteomes" id="UP000298663">
    <property type="component" value="Unassembled WGS sequence"/>
</dbReference>
<protein>
    <recommendedName>
        <fullName evidence="9">Axonemal dynein light chain p33</fullName>
    </recommendedName>
</protein>
<feature type="compositionally biased region" description="Basic and acidic residues" evidence="6">
    <location>
        <begin position="48"/>
        <end position="60"/>
    </location>
</feature>
<evidence type="ECO:0000256" key="1">
    <source>
        <dbReference type="ARBA" id="ARBA00023017"/>
    </source>
</evidence>
<name>A0A4U5LTA9_STECR</name>
<keyword evidence="2 5" id="KW-0175">Coiled coil</keyword>
<keyword evidence="8" id="KW-1185">Reference proteome</keyword>
<gene>
    <name evidence="7" type="ORF">L596_028989</name>
</gene>
<dbReference type="GO" id="GO:0005930">
    <property type="term" value="C:axoneme"/>
    <property type="evidence" value="ECO:0007669"/>
    <property type="project" value="TreeGrafter"/>
</dbReference>
<evidence type="ECO:0000313" key="7">
    <source>
        <dbReference type="EMBL" id="TKR59297.1"/>
    </source>
</evidence>
<dbReference type="GO" id="GO:0045504">
    <property type="term" value="F:dynein heavy chain binding"/>
    <property type="evidence" value="ECO:0007669"/>
    <property type="project" value="TreeGrafter"/>
</dbReference>
<dbReference type="EMBL" id="AZBU02000012">
    <property type="protein sequence ID" value="TKR59297.1"/>
    <property type="molecule type" value="Genomic_DNA"/>
</dbReference>
<feature type="coiled-coil region" evidence="5">
    <location>
        <begin position="202"/>
        <end position="254"/>
    </location>
</feature>
<dbReference type="OrthoDB" id="273640at2759"/>
<comment type="similarity">
    <text evidence="4">Belongs to the inner dynein arm light chain family.</text>
</comment>
<organism evidence="7 8">
    <name type="scientific">Steinernema carpocapsae</name>
    <name type="common">Entomopathogenic nematode</name>
    <dbReference type="NCBI Taxonomy" id="34508"/>
    <lineage>
        <taxon>Eukaryota</taxon>
        <taxon>Metazoa</taxon>
        <taxon>Ecdysozoa</taxon>
        <taxon>Nematoda</taxon>
        <taxon>Chromadorea</taxon>
        <taxon>Rhabditida</taxon>
        <taxon>Tylenchina</taxon>
        <taxon>Panagrolaimomorpha</taxon>
        <taxon>Strongyloidoidea</taxon>
        <taxon>Steinernematidae</taxon>
        <taxon>Steinernema</taxon>
    </lineage>
</organism>
<dbReference type="STRING" id="34508.A0A4U5LTA9"/>
<comment type="caution">
    <text evidence="7">The sequence shown here is derived from an EMBL/GenBank/DDBJ whole genome shotgun (WGS) entry which is preliminary data.</text>
</comment>
<dbReference type="PANTHER" id="PTHR13183">
    <property type="entry name" value="AXONEMAL INNER ARM DYNEIN LIGHT CHAIN 28"/>
    <property type="match status" value="1"/>
</dbReference>
<feature type="region of interest" description="Disordered" evidence="6">
    <location>
        <begin position="39"/>
        <end position="67"/>
    </location>
</feature>
<evidence type="ECO:0008006" key="9">
    <source>
        <dbReference type="Google" id="ProtNLM"/>
    </source>
</evidence>
<proteinExistence type="inferred from homology"/>
<evidence type="ECO:0000256" key="6">
    <source>
        <dbReference type="SAM" id="MobiDB-lite"/>
    </source>
</evidence>
<evidence type="ECO:0000256" key="4">
    <source>
        <dbReference type="ARBA" id="ARBA00038114"/>
    </source>
</evidence>
<accession>A0A4U5LTA9</accession>
<dbReference type="Pfam" id="PF10211">
    <property type="entry name" value="Ax_dynein_light"/>
    <property type="match status" value="1"/>
</dbReference>
<dbReference type="GO" id="GO:0097546">
    <property type="term" value="C:ciliary base"/>
    <property type="evidence" value="ECO:0007669"/>
    <property type="project" value="TreeGrafter"/>
</dbReference>
<dbReference type="GO" id="GO:0030286">
    <property type="term" value="C:dynein complex"/>
    <property type="evidence" value="ECO:0007669"/>
    <property type="project" value="UniProtKB-KW"/>
</dbReference>
<sequence>MRSSLFQALNAEANGHFQRATPSEMTAEKTEDFGIVEYGDREEEDGAADAREASEIEKLVSESPPEDVDPEVQLQTILDCILPPRRFEEYEKTWVERASTLPATRLDVLALKEKFEKTLEARGAKPFGICPIRRCVYDQLFDELIREVTVNCAERGVLLLRVRDELRLSLLSYQSLLESAIAYGVRKAIGVERQQTRAVVELDEEVARNKILHQKLEELEQRIASQRLANEEELVLLEQRMNDENSRLAESNKALKHK</sequence>